<keyword evidence="9" id="KW-0677">Repeat</keyword>
<evidence type="ECO:0000313" key="22">
    <source>
        <dbReference type="Proteomes" id="UP000515202"/>
    </source>
</evidence>
<dbReference type="PANTHER" id="PTHR45739:SF7">
    <property type="entry name" value="FRAS1-RELATED EXTRACELLULAR MATRIX PROTEIN 1"/>
    <property type="match status" value="1"/>
</dbReference>
<keyword evidence="4" id="KW-0964">Secreted</keyword>
<keyword evidence="13" id="KW-1015">Disulfide bond</keyword>
<feature type="signal peptide" evidence="20">
    <location>
        <begin position="1"/>
        <end position="22"/>
    </location>
</feature>
<evidence type="ECO:0000256" key="9">
    <source>
        <dbReference type="ARBA" id="ARBA00022737"/>
    </source>
</evidence>
<feature type="domain" description="C-type lectin" evidence="21">
    <location>
        <begin position="2027"/>
        <end position="2134"/>
    </location>
</feature>
<keyword evidence="7 20" id="KW-0732">Signal</keyword>
<dbReference type="InterPro" id="IPR038081">
    <property type="entry name" value="CalX-like_sf"/>
</dbReference>
<dbReference type="GO" id="GO:0009653">
    <property type="term" value="P:anatomical structure morphogenesis"/>
    <property type="evidence" value="ECO:0007669"/>
    <property type="project" value="TreeGrafter"/>
</dbReference>
<feature type="repeat" description="CSPG" evidence="19">
    <location>
        <begin position="293"/>
        <end position="387"/>
    </location>
</feature>
<keyword evidence="22" id="KW-1185">Reference proteome</keyword>
<evidence type="ECO:0000256" key="16">
    <source>
        <dbReference type="ARBA" id="ARBA00065340"/>
    </source>
</evidence>
<dbReference type="OrthoDB" id="430044at2759"/>
<evidence type="ECO:0000256" key="8">
    <source>
        <dbReference type="ARBA" id="ARBA00022734"/>
    </source>
</evidence>
<comment type="function">
    <text evidence="15">Extracellular matrix protein that plays a role in epidermal differentiation and is required for epidermal adhesion during embryonic development.</text>
</comment>
<feature type="repeat" description="CSPG" evidence="19">
    <location>
        <begin position="886"/>
        <end position="981"/>
    </location>
</feature>
<feature type="repeat" description="CSPG" evidence="19">
    <location>
        <begin position="1392"/>
        <end position="1484"/>
    </location>
</feature>
<sequence length="2146" mass="242109">MSSLCWGGRKALLLLLLGLASPTFISVNRGVRVMKGSSAFLSGDDLKFAIPKEKDACKVEVVMNEPITQRVGKLTPQVFDCHFLPNEVKYIHNGCPILDEDIVKLRLYRFTETDTFTETFILRIYLLEPDCNIIHMSNNVLEVSEFYGLSRTIDKNLLRFDYDRTASLECTVSLDPVVTHLPAHGQMVVMEPQSEEPRGDQPHIFFPESQLKTELKCPGGSCTLGLKKIGSLKVSCEQFLLMGLRYQHMDPPSPNIDYISIQLDLTDSRSQIVYKSESAWLPVYIRAGIPNQPPRAAFMAMFTLEVDQFILTSLTTSVLDCELDETPKPLLVFNITNAPLQGYVTHLWDHTRPVSSFTWKDLNDMQIAYQPPNSSHSERRHYEVELEIHDFFFERSAPIIVHISVRTADTNAPRVSWNTGLNLLEGQSRAITWEQLQIVDNDNIHAVQLVTVDGLQHGRLTVRGGKGFLFTATDLQAGVVRYHHDDSDSTKDFVVFRIFDGHHSIRHKFPINILPKDDSPPFLINNVVIELEEGQTILIQSSMLRASDMDSSDDYIFFNITKPPQAGEIMKKPGPGLIGYPVHGFLQRDLFNGIVYYRHFGGEIFEDSFEFVLADSHEPPNLSVPQVVTIHITPVNDQLPKEAPGVSRNLVVKETEVAYITRKHLHFIDTESYDRELLYTITTPPFFSFSHRHLDAGKLFMVDSIPQLTRNPAAPGLKSFTQDAVNYMKVAYMPPLHDIGPHLRHVQFTFSISNQHGGTLHGICFNITVLPVDNQVPEVFTNPLRVSEGGHCIISTEHVLVSDVDTELDNIYLTLQRLPQHGRLELNGFPLNAGGTFSWGELHTLKVRYQHDGSETLQDDILYEVTDGTNSVEFVLHIEVFPVNDEPPIIKADLIPMMPCSEGDEVVITSEYICATDVDSDDLKLMFIIAQGPQHGVVKIAGVTVDQFSQRDVLSGIVTYKHTGGEIGLVPCYDTITLVVSDGEAGPFVNGCCYNGPHPSVPLHESFPMYDLNITVYPVDNQPPSIAIGTMFMVDEGFSAALTINHLSATDPDTAADDLEFVLVSPPQFGYLENTLPSAGFEKSNVGISIALFQWKDMKALHINYVQSRHLRMEPTADQFMVYVTDGKRRSLEMPFYIIINPTNDEAPDFVVQNITVHEGQMKELDSSIINAADLDIPKDHLLFSIIDKPRHGLLTNVVFSKNFPQYEQPANHGQKHELVHNFSMEHLKNGMRLMYVHDDSESLADDFTIQLSDGKHKILKTISVEVIPVNDEKPMLTKKAEITVNMGETRIISSAVLSAMDEDSPREKIYYLLESLPQNGQLHLKIGRDWVRLYPGMKCTQEEVDLNLLRYTHTGAMDSPNHDSFTFYLWDGDNKSPAFDCHITIKDMEKGDIVILAKPLVVSKDGRGFLTTTTLLALDGTDKPEEVLYVITSPPQYGQVEYVRYPGVPITSFSQMDIAGQIVCYVHKSKTPVSTDTFRFIVSNGLQTKHGVFEIILETVDRALPVVTRNRGLKLAEGAMGLLSPDLLQLTDPDTPAENLTYLLAQLPQHGHLYLQETVLLQHNFTQQDIDSKNVAYRHSGGDSQIDHFTFVATDRTNQGFVVDGRVWQEPVSFTIQVDQLDKTAPHIVHVHSPSHIALLKNGCYGIYITSRVLKASDPDTDDDQIIFKILRGPQHGHLENTTTGEFIHEKFNQKDLNSKTILYIINSSLEFNSDIMEFQIMDPTGNSAAPQILEESIDVPLKKVNQVSATIGKDFTMTLSKLIQFDPGMSTKMWNIAITYDGLEEDDEVFEVILNSPVNAVLGTKTKAAVKILDSKGGQCHPSYSFNPNKHNAWKKGIWPPLYPGSSSPTTSGSFHLERRPFPSSKRLAVTRGDTMRGFDSTDLYGIKLRMRGNGKTVHPSSVYRNETDIIYNYHGMVSLQLEDDRTPTHKRKTKISIISQPRKTIKVAELPHADKAESTTDSHFPRQNHWPSFPKNCTMELKGLFHFEERLQKLYKCNGVAWKAWSPQTKEVEDKSCPAGWHHHSGYCHFLITEQKGTWNTAARACREHHLSSLVTVLSRQHMRWLWDFGGRKPFWIGLNDQMHAGHWEWISSEPVTFTNWRREPPRRSRPGKNCVLVQKQGKWQIKDCRKGKAHNYVCSRKL</sequence>
<evidence type="ECO:0000259" key="21">
    <source>
        <dbReference type="PROSITE" id="PS50041"/>
    </source>
</evidence>
<organism evidence="22 23">
    <name type="scientific">Pteropus vampyrus</name>
    <name type="common">Large flying fox</name>
    <dbReference type="NCBI Taxonomy" id="132908"/>
    <lineage>
        <taxon>Eukaryota</taxon>
        <taxon>Metazoa</taxon>
        <taxon>Chordata</taxon>
        <taxon>Craniata</taxon>
        <taxon>Vertebrata</taxon>
        <taxon>Euteleostomi</taxon>
        <taxon>Mammalia</taxon>
        <taxon>Eutheria</taxon>
        <taxon>Laurasiatheria</taxon>
        <taxon>Chiroptera</taxon>
        <taxon>Yinpterochiroptera</taxon>
        <taxon>Pteropodoidea</taxon>
        <taxon>Pteropodidae</taxon>
        <taxon>Pteropodinae</taxon>
        <taxon>Pteropus</taxon>
    </lineage>
</organism>
<keyword evidence="11" id="KW-0084">Basement membrane</keyword>
<comment type="similarity">
    <text evidence="2">Belongs to the FRAS1 family.</text>
</comment>
<dbReference type="GeneID" id="105295604"/>
<feature type="repeat" description="CSPG" evidence="19">
    <location>
        <begin position="1023"/>
        <end position="1125"/>
    </location>
</feature>
<dbReference type="Pfam" id="PF19309">
    <property type="entry name" value="Frem_N"/>
    <property type="match status" value="1"/>
</dbReference>
<dbReference type="InterPro" id="IPR016187">
    <property type="entry name" value="CTDL_fold"/>
</dbReference>
<dbReference type="InterPro" id="IPR001304">
    <property type="entry name" value="C-type_lectin-like"/>
</dbReference>
<feature type="repeat" description="CSPG" evidence="19">
    <location>
        <begin position="1627"/>
        <end position="1723"/>
    </location>
</feature>
<feature type="chain" id="PRO_5027626690" description="FRAS1-related extracellular matrix protein 1" evidence="20">
    <location>
        <begin position="23"/>
        <end position="2146"/>
    </location>
</feature>
<keyword evidence="8" id="KW-0430">Lectin</keyword>
<dbReference type="GO" id="GO:0005604">
    <property type="term" value="C:basement membrane"/>
    <property type="evidence" value="ECO:0007669"/>
    <property type="project" value="UniProtKB-SubCell"/>
</dbReference>
<dbReference type="SUPFAM" id="SSF141072">
    <property type="entry name" value="CalX-like"/>
    <property type="match status" value="1"/>
</dbReference>
<dbReference type="RefSeq" id="XP_011363660.1">
    <property type="nucleotide sequence ID" value="XM_011365358.2"/>
</dbReference>
<evidence type="ECO:0000256" key="3">
    <source>
        <dbReference type="ARBA" id="ARBA00022473"/>
    </source>
</evidence>
<name>A0A6P3QIB6_PTEVA</name>
<evidence type="ECO:0000256" key="15">
    <source>
        <dbReference type="ARBA" id="ARBA00058451"/>
    </source>
</evidence>
<keyword evidence="5" id="KW-0272">Extracellular matrix</keyword>
<dbReference type="InterPro" id="IPR039005">
    <property type="entry name" value="CSPG_rpt"/>
</dbReference>
<dbReference type="CTD" id="158326"/>
<gene>
    <name evidence="23" type="primary">FREM1</name>
</gene>
<dbReference type="GO" id="GO:0046872">
    <property type="term" value="F:metal ion binding"/>
    <property type="evidence" value="ECO:0007669"/>
    <property type="project" value="UniProtKB-KW"/>
</dbReference>
<dbReference type="InterPro" id="IPR045658">
    <property type="entry name" value="FRAS1-rel_N"/>
</dbReference>
<dbReference type="GO" id="GO:0007155">
    <property type="term" value="P:cell adhesion"/>
    <property type="evidence" value="ECO:0007669"/>
    <property type="project" value="UniProtKB-KW"/>
</dbReference>
<dbReference type="SMART" id="SM00034">
    <property type="entry name" value="CLECT"/>
    <property type="match status" value="1"/>
</dbReference>
<proteinExistence type="inferred from homology"/>
<dbReference type="PROSITE" id="PS51854">
    <property type="entry name" value="CSPG"/>
    <property type="match status" value="12"/>
</dbReference>
<dbReference type="GO" id="GO:0030246">
    <property type="term" value="F:carbohydrate binding"/>
    <property type="evidence" value="ECO:0007669"/>
    <property type="project" value="UniProtKB-KW"/>
</dbReference>
<protein>
    <recommendedName>
        <fullName evidence="17">FRAS1-related extracellular matrix protein 1</fullName>
    </recommendedName>
    <alternativeName>
        <fullName evidence="18">Protein QBRICK</fullName>
    </alternativeName>
</protein>
<evidence type="ECO:0000256" key="13">
    <source>
        <dbReference type="ARBA" id="ARBA00023157"/>
    </source>
</evidence>
<keyword evidence="14" id="KW-0325">Glycoprotein</keyword>
<evidence type="ECO:0000313" key="23">
    <source>
        <dbReference type="RefSeq" id="XP_011363660.1"/>
    </source>
</evidence>
<comment type="subcellular location">
    <subcellularLocation>
        <location evidence="1">Secreted</location>
        <location evidence="1">Extracellular space</location>
        <location evidence="1">Extracellular matrix</location>
        <location evidence="1">Basement membrane</location>
    </subcellularLocation>
</comment>
<evidence type="ECO:0000256" key="12">
    <source>
        <dbReference type="ARBA" id="ARBA00022889"/>
    </source>
</evidence>
<feature type="repeat" description="CSPG" evidence="19">
    <location>
        <begin position="1146"/>
        <end position="1253"/>
    </location>
</feature>
<evidence type="ECO:0000256" key="7">
    <source>
        <dbReference type="ARBA" id="ARBA00022729"/>
    </source>
</evidence>
<dbReference type="CDD" id="cd00037">
    <property type="entry name" value="CLECT"/>
    <property type="match status" value="1"/>
</dbReference>
<dbReference type="InterPro" id="IPR016186">
    <property type="entry name" value="C-type_lectin-like/link_sf"/>
</dbReference>
<evidence type="ECO:0000256" key="20">
    <source>
        <dbReference type="SAM" id="SignalP"/>
    </source>
</evidence>
<keyword evidence="3" id="KW-0217">Developmental protein</keyword>
<dbReference type="FunFam" id="3.10.100.10:FF:000081">
    <property type="entry name" value="FRAS1 related extracellular matrix 1"/>
    <property type="match status" value="1"/>
</dbReference>
<dbReference type="Gene3D" id="2.60.40.2030">
    <property type="match status" value="1"/>
</dbReference>
<dbReference type="PROSITE" id="PS50041">
    <property type="entry name" value="C_TYPE_LECTIN_2"/>
    <property type="match status" value="1"/>
</dbReference>
<accession>A0A6P3QIB6</accession>
<evidence type="ECO:0000256" key="18">
    <source>
        <dbReference type="ARBA" id="ARBA00081243"/>
    </source>
</evidence>
<evidence type="ECO:0000256" key="19">
    <source>
        <dbReference type="PROSITE-ProRule" id="PRU01201"/>
    </source>
</evidence>
<evidence type="ECO:0000256" key="6">
    <source>
        <dbReference type="ARBA" id="ARBA00022723"/>
    </source>
</evidence>
<reference evidence="23" key="1">
    <citation type="submission" date="2025-08" db="UniProtKB">
        <authorList>
            <consortium name="RefSeq"/>
        </authorList>
    </citation>
    <scope>IDENTIFICATION</scope>
    <source>
        <tissue evidence="23">Kidney</tissue>
    </source>
</reference>
<feature type="repeat" description="CSPG" evidence="19">
    <location>
        <begin position="775"/>
        <end position="866"/>
    </location>
</feature>
<dbReference type="KEGG" id="pvp:105295604"/>
<dbReference type="Pfam" id="PF00059">
    <property type="entry name" value="Lectin_C"/>
    <property type="match status" value="1"/>
</dbReference>
<feature type="repeat" description="CSPG" evidence="19">
    <location>
        <begin position="1274"/>
        <end position="1371"/>
    </location>
</feature>
<keyword evidence="10" id="KW-0106">Calcium</keyword>
<dbReference type="Proteomes" id="UP000515202">
    <property type="component" value="Unplaced"/>
</dbReference>
<comment type="subunit">
    <text evidence="16">Interacts with FREM2.</text>
</comment>
<feature type="repeat" description="CSPG" evidence="19">
    <location>
        <begin position="641"/>
        <end position="753"/>
    </location>
</feature>
<evidence type="ECO:0000256" key="5">
    <source>
        <dbReference type="ARBA" id="ARBA00022530"/>
    </source>
</evidence>
<evidence type="ECO:0000256" key="14">
    <source>
        <dbReference type="ARBA" id="ARBA00023180"/>
    </source>
</evidence>
<dbReference type="SUPFAM" id="SSF56436">
    <property type="entry name" value="C-type lectin-like"/>
    <property type="match status" value="1"/>
</dbReference>
<dbReference type="Pfam" id="PF16184">
    <property type="entry name" value="Cadherin_3"/>
    <property type="match status" value="11"/>
</dbReference>
<evidence type="ECO:0000256" key="4">
    <source>
        <dbReference type="ARBA" id="ARBA00022525"/>
    </source>
</evidence>
<keyword evidence="12" id="KW-0130">Cell adhesion</keyword>
<feature type="repeat" description="CSPG" evidence="19">
    <location>
        <begin position="520"/>
        <end position="614"/>
    </location>
</feature>
<feature type="repeat" description="CSPG" evidence="19">
    <location>
        <begin position="1505"/>
        <end position="1595"/>
    </location>
</feature>
<dbReference type="InterPro" id="IPR051561">
    <property type="entry name" value="FRAS1_ECM"/>
</dbReference>
<evidence type="ECO:0000256" key="1">
    <source>
        <dbReference type="ARBA" id="ARBA00004302"/>
    </source>
</evidence>
<dbReference type="PANTHER" id="PTHR45739">
    <property type="entry name" value="MATRIX PROTEIN, PUTATIVE-RELATED"/>
    <property type="match status" value="1"/>
</dbReference>
<feature type="repeat" description="CSPG" evidence="19">
    <location>
        <begin position="412"/>
        <end position="499"/>
    </location>
</feature>
<evidence type="ECO:0000256" key="2">
    <source>
        <dbReference type="ARBA" id="ARBA00005529"/>
    </source>
</evidence>
<dbReference type="Gene3D" id="3.10.100.10">
    <property type="entry name" value="Mannose-Binding Protein A, subunit A"/>
    <property type="match status" value="1"/>
</dbReference>
<evidence type="ECO:0000256" key="10">
    <source>
        <dbReference type="ARBA" id="ARBA00022837"/>
    </source>
</evidence>
<evidence type="ECO:0000256" key="11">
    <source>
        <dbReference type="ARBA" id="ARBA00022869"/>
    </source>
</evidence>
<keyword evidence="6" id="KW-0479">Metal-binding</keyword>
<evidence type="ECO:0000256" key="17">
    <source>
        <dbReference type="ARBA" id="ARBA00074560"/>
    </source>
</evidence>